<keyword evidence="3" id="KW-1185">Reference proteome</keyword>
<reference evidence="3" key="1">
    <citation type="submission" date="2023-07" db="EMBL/GenBank/DDBJ databases">
        <title>Whole genome shotgun sequence of Streptomyces spororaveus NBRC 15456.</title>
        <authorList>
            <person name="Komaki H."/>
            <person name="Tamura T."/>
        </authorList>
    </citation>
    <scope>NUCLEOTIDE SEQUENCE [LARGE SCALE GENOMIC DNA]</scope>
    <source>
        <strain evidence="3">NBRC 15456</strain>
    </source>
</reference>
<proteinExistence type="predicted"/>
<dbReference type="EMBL" id="BNED01000005">
    <property type="protein sequence ID" value="GHI75251.1"/>
    <property type="molecule type" value="Genomic_DNA"/>
</dbReference>
<gene>
    <name evidence="2" type="ORF">Sspor_08120</name>
</gene>
<evidence type="ECO:0000256" key="1">
    <source>
        <dbReference type="SAM" id="MobiDB-lite"/>
    </source>
</evidence>
<evidence type="ECO:0008006" key="4">
    <source>
        <dbReference type="Google" id="ProtNLM"/>
    </source>
</evidence>
<evidence type="ECO:0000313" key="3">
    <source>
        <dbReference type="Proteomes" id="UP000608522"/>
    </source>
</evidence>
<organism evidence="2 3">
    <name type="scientific">Streptomyces spororaveus</name>
    <dbReference type="NCBI Taxonomy" id="284039"/>
    <lineage>
        <taxon>Bacteria</taxon>
        <taxon>Bacillati</taxon>
        <taxon>Actinomycetota</taxon>
        <taxon>Actinomycetes</taxon>
        <taxon>Kitasatosporales</taxon>
        <taxon>Streptomycetaceae</taxon>
        <taxon>Streptomyces</taxon>
    </lineage>
</organism>
<dbReference type="Proteomes" id="UP000608522">
    <property type="component" value="Unassembled WGS sequence"/>
</dbReference>
<accession>A0ABQ3T4D0</accession>
<sequence>MSGTSEYVQYTDGPPPCDARRQTPRGPPFGRPALLCGHGLGVSGRELQQPVARLAAPLGRVHRQLPERSAPAGAGQPSGVVCGADTVTVPTSAPPRVATRHAPLLSRWRVSRGDW</sequence>
<evidence type="ECO:0000313" key="2">
    <source>
        <dbReference type="EMBL" id="GHI75251.1"/>
    </source>
</evidence>
<comment type="caution">
    <text evidence="2">The sequence shown here is derived from an EMBL/GenBank/DDBJ whole genome shotgun (WGS) entry which is preliminary data.</text>
</comment>
<name>A0ABQ3T4D0_9ACTN</name>
<protein>
    <recommendedName>
        <fullName evidence="4">Alpha/beta hydrolase family protein</fullName>
    </recommendedName>
</protein>
<feature type="region of interest" description="Disordered" evidence="1">
    <location>
        <begin position="1"/>
        <end position="32"/>
    </location>
</feature>